<dbReference type="Proteomes" id="UP000664521">
    <property type="component" value="Unassembled WGS sequence"/>
</dbReference>
<dbReference type="Gene3D" id="1.10.1320.10">
    <property type="entry name" value="DNA-directed RNA polymerase, N-terminal domain"/>
    <property type="match status" value="1"/>
</dbReference>
<dbReference type="InterPro" id="IPR029262">
    <property type="entry name" value="RPOL_N"/>
</dbReference>
<keyword evidence="7" id="KW-0548">Nucleotidyltransferase</keyword>
<dbReference type="FunFam" id="1.10.150.20:FF:000041">
    <property type="entry name" value="DNA-directed RNA polymerase"/>
    <property type="match status" value="1"/>
</dbReference>
<evidence type="ECO:0000256" key="12">
    <source>
        <dbReference type="ARBA" id="ARBA00073509"/>
    </source>
</evidence>
<evidence type="ECO:0000313" key="15">
    <source>
        <dbReference type="Proteomes" id="UP000664521"/>
    </source>
</evidence>
<keyword evidence="6" id="KW-0808">Transferase</keyword>
<comment type="function">
    <text evidence="1">DNA-dependent RNA polymerase catalyzes the transcription of DNA into RNA using the four ribonucleoside triphosphates as substrates.</text>
</comment>
<keyword evidence="9" id="KW-0496">Mitochondrion</keyword>
<comment type="subcellular location">
    <subcellularLocation>
        <location evidence="2">Mitochondrion</location>
    </subcellularLocation>
</comment>
<keyword evidence="10" id="KW-0804">Transcription</keyword>
<dbReference type="SMART" id="SM01311">
    <property type="entry name" value="RPOL_N"/>
    <property type="match status" value="1"/>
</dbReference>
<evidence type="ECO:0000256" key="9">
    <source>
        <dbReference type="ARBA" id="ARBA00023128"/>
    </source>
</evidence>
<accession>A0A8H3F504</accession>
<sequence>MLYKPTAPGLLAAHTEYVRELAWRITKTKNQQMLKDLQKWFEVDMRRKGVPPDTVTYALMIQASLSGDNRKSIPRTIWRYRQLAEEAGIHDQTLEIASRLLEDDQVETFEEFTKDSPQRTEVGEATLPGSDVLPSVITSLPEVKAVPQKGLGLTSLRKALSLFRDGASGLPSKDEKSDKLDPNATQNVLRQRRLEKDTFESAISRWREENAREKKIGVSTPVKNSSIGALMWGWHEALVSAIKDEVAKANEAESKTMKSASDRELCQYGPFLQILPPEKISAATILAVMATTATDKLAQGGVRLSTLVSAIGHSIQDESIAEARLVEAQRKRKKPLVKSQSLQAPRATKEQTRKWLAMQERKRKTETLEPSEWSRSIQVKVGTVLLSRLIETASINVESTREDSPPTKERQAVFFHGFRFVSGKRCGFVQMNKAMIEKMTHEPVKSVLLKNLPMVAEPRPWTGFHDGGYLEHLIPVLRINNGTLGRRYGVVASESGDLDQSFAGLTILGKTPWRINRPVFDTMIEAWNSGDAIAKIPALDPLIEKPPMPSKTALDYAEQRRKWLKQTKNIENYKAGLKSNRCFQNFQIEIARAYVDQTFYFPHNLDFRGRAYPMSPLFNHMGADNVRGLLIFAKGKELGVAGLRWLKIHLANVYGFDKASFGEREKFASDHLTDVYDAAENPLSGRRWWLKAEDPWQCLATCIELKNALDSEDPHRFVSHLAIHQDGTCNGLQHYAALGGDIIGARQVNLEPGDRPSDIYTGVAELVKAEIGKDAAAGNATAKTLDGIVTRKVVKQTVMTNVYGVTFLGAQRQVRKQLNEIDFAGSGVGPPDIGQMANYIAVKIFSALSTMFTGAHDIQYWLGKCANRISQSLSPEQIEFILAEDKVKPGVADYKKAPTTRKRVEGPTSFKTPVIWTNPLGMPVVQPYRNAPAQSVSTNLQRVSLQLPSPSDPVSKRKQFQAFPPNFIHSLDASHMILTALMCDAKGLSFAAVHDSFWTHASDVDTMNGFIRESFIKMHSENIIDRLAAEFSARYKDYVYLASVSASSVLGRKIQAMRKSAGRNGKLATNTEKLEELRTERLRCKLLASDNPKEREQGASMVTAASIFEQSADEKEIVPSENLEAGIGEIPSARDVKLEANEQLEVGDLDNAKLVLDPRTDDSELEKVQPSAAVKRRSAPLVRFWMSMKFPPVPKKGDFDLSRLRDSLYFFS</sequence>
<keyword evidence="15" id="KW-1185">Reference proteome</keyword>
<comment type="caution">
    <text evidence="14">The sequence shown here is derived from an EMBL/GenBank/DDBJ whole genome shotgun (WGS) entry which is preliminary data.</text>
</comment>
<dbReference type="InterPro" id="IPR024075">
    <property type="entry name" value="DNA-dir_RNA_pol_helix_hairp_sf"/>
</dbReference>
<dbReference type="Gene3D" id="1.10.287.260">
    <property type="match status" value="1"/>
</dbReference>
<evidence type="ECO:0000256" key="8">
    <source>
        <dbReference type="ARBA" id="ARBA00022946"/>
    </source>
</evidence>
<dbReference type="GO" id="GO:0034245">
    <property type="term" value="C:mitochondrial DNA-directed RNA polymerase complex"/>
    <property type="evidence" value="ECO:0007669"/>
    <property type="project" value="TreeGrafter"/>
</dbReference>
<reference evidence="14" key="1">
    <citation type="submission" date="2021-03" db="EMBL/GenBank/DDBJ databases">
        <authorList>
            <person name="Tagirdzhanova G."/>
        </authorList>
    </citation>
    <scope>NUCLEOTIDE SEQUENCE</scope>
</reference>
<evidence type="ECO:0000256" key="11">
    <source>
        <dbReference type="ARBA" id="ARBA00048552"/>
    </source>
</evidence>
<evidence type="ECO:0000259" key="13">
    <source>
        <dbReference type="SMART" id="SM01311"/>
    </source>
</evidence>
<evidence type="ECO:0000256" key="1">
    <source>
        <dbReference type="ARBA" id="ARBA00004026"/>
    </source>
</evidence>
<dbReference type="Pfam" id="PF00940">
    <property type="entry name" value="RNA_pol"/>
    <property type="match status" value="1"/>
</dbReference>
<proteinExistence type="inferred from homology"/>
<dbReference type="AlphaFoldDB" id="A0A8H3F504"/>
<gene>
    <name evidence="14" type="primary">RPO41</name>
    <name evidence="14" type="ORF">HETSPECPRED_003156</name>
</gene>
<dbReference type="GO" id="GO:0001018">
    <property type="term" value="F:mitochondrial promoter sequence-specific DNA binding"/>
    <property type="evidence" value="ECO:0007669"/>
    <property type="project" value="TreeGrafter"/>
</dbReference>
<feature type="domain" description="DNA-directed RNA polymerase N-terminal" evidence="13">
    <location>
        <begin position="189"/>
        <end position="510"/>
    </location>
</feature>
<dbReference type="InterPro" id="IPR037159">
    <property type="entry name" value="RNA_POL_N_sf"/>
</dbReference>
<evidence type="ECO:0000256" key="5">
    <source>
        <dbReference type="ARBA" id="ARBA00022478"/>
    </source>
</evidence>
<organism evidence="14 15">
    <name type="scientific">Heterodermia speciosa</name>
    <dbReference type="NCBI Taxonomy" id="116794"/>
    <lineage>
        <taxon>Eukaryota</taxon>
        <taxon>Fungi</taxon>
        <taxon>Dikarya</taxon>
        <taxon>Ascomycota</taxon>
        <taxon>Pezizomycotina</taxon>
        <taxon>Lecanoromycetes</taxon>
        <taxon>OSLEUM clade</taxon>
        <taxon>Lecanoromycetidae</taxon>
        <taxon>Caliciales</taxon>
        <taxon>Physciaceae</taxon>
        <taxon>Heterodermia</taxon>
    </lineage>
</organism>
<dbReference type="Gene3D" id="1.10.150.20">
    <property type="entry name" value="5' to 3' exonuclease, C-terminal subdomain"/>
    <property type="match status" value="1"/>
</dbReference>
<evidence type="ECO:0000256" key="6">
    <source>
        <dbReference type="ARBA" id="ARBA00022679"/>
    </source>
</evidence>
<evidence type="ECO:0000256" key="4">
    <source>
        <dbReference type="ARBA" id="ARBA00012418"/>
    </source>
</evidence>
<evidence type="ECO:0000313" key="14">
    <source>
        <dbReference type="EMBL" id="CAF9917159.1"/>
    </source>
</evidence>
<keyword evidence="8" id="KW-0809">Transit peptide</keyword>
<evidence type="ECO:0000256" key="7">
    <source>
        <dbReference type="ARBA" id="ARBA00022695"/>
    </source>
</evidence>
<evidence type="ECO:0000256" key="10">
    <source>
        <dbReference type="ARBA" id="ARBA00023163"/>
    </source>
</evidence>
<dbReference type="PROSITE" id="PS00489">
    <property type="entry name" value="RNA_POL_PHAGE_2"/>
    <property type="match status" value="1"/>
</dbReference>
<dbReference type="EC" id="2.7.7.6" evidence="4"/>
<keyword evidence="5 14" id="KW-0240">DNA-directed RNA polymerase</keyword>
<evidence type="ECO:0000256" key="3">
    <source>
        <dbReference type="ARBA" id="ARBA00009493"/>
    </source>
</evidence>
<dbReference type="InterPro" id="IPR002092">
    <property type="entry name" value="DNA-dir_Rpol_phage-type"/>
</dbReference>
<dbReference type="PANTHER" id="PTHR10102:SF0">
    <property type="entry name" value="DNA-DIRECTED RNA POLYMERASE, MITOCHONDRIAL"/>
    <property type="match status" value="1"/>
</dbReference>
<dbReference type="InterPro" id="IPR043502">
    <property type="entry name" value="DNA/RNA_pol_sf"/>
</dbReference>
<dbReference type="Gene3D" id="1.10.287.280">
    <property type="match status" value="1"/>
</dbReference>
<dbReference type="PANTHER" id="PTHR10102">
    <property type="entry name" value="DNA-DIRECTED RNA POLYMERASE, MITOCHONDRIAL"/>
    <property type="match status" value="1"/>
</dbReference>
<dbReference type="EMBL" id="CAJPDS010000019">
    <property type="protein sequence ID" value="CAF9917159.1"/>
    <property type="molecule type" value="Genomic_DNA"/>
</dbReference>
<dbReference type="FunFam" id="1.10.287.280:FF:000001">
    <property type="entry name" value="DNA-directed RNA polymerase"/>
    <property type="match status" value="1"/>
</dbReference>
<comment type="similarity">
    <text evidence="3">Belongs to the phage and mitochondrial RNA polymerase family.</text>
</comment>
<dbReference type="OrthoDB" id="276422at2759"/>
<evidence type="ECO:0000256" key="2">
    <source>
        <dbReference type="ARBA" id="ARBA00004173"/>
    </source>
</evidence>
<protein>
    <recommendedName>
        <fullName evidence="12">DNA-directed RNA polymerase, mitochondrial</fullName>
        <ecNumber evidence="4">2.7.7.6</ecNumber>
    </recommendedName>
</protein>
<dbReference type="GO" id="GO:0003899">
    <property type="term" value="F:DNA-directed RNA polymerase activity"/>
    <property type="evidence" value="ECO:0007669"/>
    <property type="project" value="UniProtKB-EC"/>
</dbReference>
<comment type="catalytic activity">
    <reaction evidence="11">
        <text>RNA(n) + a ribonucleoside 5'-triphosphate = RNA(n+1) + diphosphate</text>
        <dbReference type="Rhea" id="RHEA:21248"/>
        <dbReference type="Rhea" id="RHEA-COMP:14527"/>
        <dbReference type="Rhea" id="RHEA-COMP:17342"/>
        <dbReference type="ChEBI" id="CHEBI:33019"/>
        <dbReference type="ChEBI" id="CHEBI:61557"/>
        <dbReference type="ChEBI" id="CHEBI:140395"/>
        <dbReference type="EC" id="2.7.7.6"/>
    </reaction>
</comment>
<dbReference type="GO" id="GO:0006390">
    <property type="term" value="P:mitochondrial transcription"/>
    <property type="evidence" value="ECO:0007669"/>
    <property type="project" value="TreeGrafter"/>
</dbReference>
<dbReference type="Pfam" id="PF14700">
    <property type="entry name" value="RPOL_N"/>
    <property type="match status" value="1"/>
</dbReference>
<name>A0A8H3F504_9LECA</name>
<dbReference type="InterPro" id="IPR046950">
    <property type="entry name" value="DNA-dir_Rpol_C_phage-type"/>
</dbReference>
<dbReference type="SUPFAM" id="SSF56672">
    <property type="entry name" value="DNA/RNA polymerases"/>
    <property type="match status" value="1"/>
</dbReference>